<evidence type="ECO:0000256" key="4">
    <source>
        <dbReference type="ARBA" id="ARBA00045213"/>
    </source>
</evidence>
<dbReference type="PRINTS" id="PR00320">
    <property type="entry name" value="GPROTEINBRPT"/>
</dbReference>
<dbReference type="Gene3D" id="2.130.10.10">
    <property type="entry name" value="YVTN repeat-like/Quinoprotein amine dehydrogenase"/>
    <property type="match status" value="2"/>
</dbReference>
<reference evidence="7" key="1">
    <citation type="submission" date="2021-10" db="EMBL/GenBank/DDBJ databases">
        <title>Tropical sea cucumber genome reveals ecological adaptation and Cuvierian tubules defense mechanism.</title>
        <authorList>
            <person name="Chen T."/>
        </authorList>
    </citation>
    <scope>NUCLEOTIDE SEQUENCE</scope>
    <source>
        <strain evidence="7">Nanhai2018</strain>
        <tissue evidence="7">Muscle</tissue>
    </source>
</reference>
<evidence type="ECO:0000313" key="8">
    <source>
        <dbReference type="Proteomes" id="UP001152320"/>
    </source>
</evidence>
<dbReference type="Proteomes" id="UP001152320">
    <property type="component" value="Chromosome 11"/>
</dbReference>
<dbReference type="Pfam" id="PF00400">
    <property type="entry name" value="WD40"/>
    <property type="match status" value="4"/>
</dbReference>
<dbReference type="AlphaFoldDB" id="A0A9Q1BVX2"/>
<organism evidence="7 8">
    <name type="scientific">Holothuria leucospilota</name>
    <name type="common">Black long sea cucumber</name>
    <name type="synonym">Mertensiothuria leucospilota</name>
    <dbReference type="NCBI Taxonomy" id="206669"/>
    <lineage>
        <taxon>Eukaryota</taxon>
        <taxon>Metazoa</taxon>
        <taxon>Echinodermata</taxon>
        <taxon>Eleutherozoa</taxon>
        <taxon>Echinozoa</taxon>
        <taxon>Holothuroidea</taxon>
        <taxon>Aspidochirotacea</taxon>
        <taxon>Aspidochirotida</taxon>
        <taxon>Holothuriidae</taxon>
        <taxon>Holothuria</taxon>
    </lineage>
</organism>
<keyword evidence="1" id="KW-0690">Ribosome biogenesis</keyword>
<feature type="repeat" description="WD" evidence="5">
    <location>
        <begin position="123"/>
        <end position="164"/>
    </location>
</feature>
<dbReference type="InterPro" id="IPR020472">
    <property type="entry name" value="WD40_PAC1"/>
</dbReference>
<evidence type="ECO:0000256" key="1">
    <source>
        <dbReference type="ARBA" id="ARBA00022517"/>
    </source>
</evidence>
<dbReference type="InterPro" id="IPR051959">
    <property type="entry name" value="PAK1-Kinase_Regulator"/>
</dbReference>
<evidence type="ECO:0000256" key="3">
    <source>
        <dbReference type="ARBA" id="ARBA00022737"/>
    </source>
</evidence>
<dbReference type="PANTHER" id="PTHR44675">
    <property type="entry name" value="PAK1 INTERACTING PROTEIN 1"/>
    <property type="match status" value="1"/>
</dbReference>
<gene>
    <name evidence="7" type="ORF">HOLleu_23796</name>
</gene>
<dbReference type="PROSITE" id="PS00678">
    <property type="entry name" value="WD_REPEATS_1"/>
    <property type="match status" value="1"/>
</dbReference>
<dbReference type="InterPro" id="IPR001680">
    <property type="entry name" value="WD40_rpt"/>
</dbReference>
<dbReference type="InterPro" id="IPR036322">
    <property type="entry name" value="WD40_repeat_dom_sf"/>
</dbReference>
<dbReference type="OrthoDB" id="308449at2759"/>
<keyword evidence="8" id="KW-1185">Reference proteome</keyword>
<dbReference type="InterPro" id="IPR015943">
    <property type="entry name" value="WD40/YVTN_repeat-like_dom_sf"/>
</dbReference>
<evidence type="ECO:0000256" key="2">
    <source>
        <dbReference type="ARBA" id="ARBA00022574"/>
    </source>
</evidence>
<name>A0A9Q1BVX2_HOLLE</name>
<keyword evidence="3" id="KW-0677">Repeat</keyword>
<sequence>MGSDERICLHVIAGCYERTLLGYDLVEFVSQNEFKLKQKFTDNSHIGCVKVLASNKTHLASGSTDETIHLYNLATNTDVGSLLQHDGSITSLQFIQETHLVSAGSDGLLCIWNTANWDCQKVLKGHKEAIHAVAVHPSGKLALTVSKDKTLRTWNLVSGRPAYTTHIKEEADDVLWSPDGEIYLVVIRNKINIYDITTATITDTVDHPCTIHTVTFVKKRVIAIGGEGPEVFFYDLKKSTKEPVSKFTAHDKRVKSLSCCKDSSSKPDQDARWLVSVSNDGFIKVWEILLKKLSAKPKLLASINTTARLTCVTTHITEMESGDEETDTGKRKAKKEAKGDGHKKKKKSDP</sequence>
<accession>A0A9Q1BVX2</accession>
<dbReference type="SMART" id="SM00320">
    <property type="entry name" value="WD40"/>
    <property type="match status" value="5"/>
</dbReference>
<evidence type="ECO:0000313" key="7">
    <source>
        <dbReference type="EMBL" id="KAJ8033531.1"/>
    </source>
</evidence>
<evidence type="ECO:0000256" key="5">
    <source>
        <dbReference type="PROSITE-ProRule" id="PRU00221"/>
    </source>
</evidence>
<protein>
    <submittedName>
        <fullName evidence="7">P21-activated protein kinase-interacting protein 1-like</fullName>
    </submittedName>
</protein>
<proteinExistence type="predicted"/>
<feature type="compositionally biased region" description="Basic residues" evidence="6">
    <location>
        <begin position="331"/>
        <end position="350"/>
    </location>
</feature>
<keyword evidence="7" id="KW-0418">Kinase</keyword>
<dbReference type="EMBL" id="JAIZAY010000011">
    <property type="protein sequence ID" value="KAJ8033531.1"/>
    <property type="molecule type" value="Genomic_DNA"/>
</dbReference>
<dbReference type="GO" id="GO:0042254">
    <property type="term" value="P:ribosome biogenesis"/>
    <property type="evidence" value="ECO:0007669"/>
    <property type="project" value="UniProtKB-KW"/>
</dbReference>
<dbReference type="SUPFAM" id="SSF50978">
    <property type="entry name" value="WD40 repeat-like"/>
    <property type="match status" value="1"/>
</dbReference>
<dbReference type="PROSITE" id="PS50082">
    <property type="entry name" value="WD_REPEATS_2"/>
    <property type="match status" value="2"/>
</dbReference>
<dbReference type="PROSITE" id="PS50294">
    <property type="entry name" value="WD_REPEATS_REGION"/>
    <property type="match status" value="1"/>
</dbReference>
<feature type="region of interest" description="Disordered" evidence="6">
    <location>
        <begin position="319"/>
        <end position="350"/>
    </location>
</feature>
<keyword evidence="7" id="KW-0808">Transferase</keyword>
<dbReference type="GO" id="GO:0016301">
    <property type="term" value="F:kinase activity"/>
    <property type="evidence" value="ECO:0007669"/>
    <property type="project" value="UniProtKB-KW"/>
</dbReference>
<comment type="function">
    <text evidence="4">Negatively regulates the PAK1 kinase. PAK1 is a member of the PAK kinase family, which has been shown to play a positive role in the regulation of signaling pathways involving MAPK8 and RELA. PAK1 exists as an inactive homodimer, which is activated by binding of small GTPases such as CDC42 to an N-terminal regulatory domain. PAK1IP1 also binds to the N-terminus of PAK1, and inhibits the specific activation of PAK1 by CDC42. May be involved in ribosomal large subunit assembly.</text>
</comment>
<dbReference type="PANTHER" id="PTHR44675:SF1">
    <property type="entry name" value="P21-ACTIVATED PROTEIN KINASE-INTERACTING PROTEIN 1"/>
    <property type="match status" value="1"/>
</dbReference>
<comment type="caution">
    <text evidence="7">The sequence shown here is derived from an EMBL/GenBank/DDBJ whole genome shotgun (WGS) entry which is preliminary data.</text>
</comment>
<keyword evidence="2 5" id="KW-0853">WD repeat</keyword>
<feature type="repeat" description="WD" evidence="5">
    <location>
        <begin position="82"/>
        <end position="113"/>
    </location>
</feature>
<evidence type="ECO:0000256" key="6">
    <source>
        <dbReference type="SAM" id="MobiDB-lite"/>
    </source>
</evidence>
<dbReference type="InterPro" id="IPR019775">
    <property type="entry name" value="WD40_repeat_CS"/>
</dbReference>